<gene>
    <name evidence="1" type="ORF">BEN30_10875</name>
</gene>
<sequence>MVPGLGGSDSGHWQTHWHDRHASCEFVQSVNWNLPERESWLAGLDLAIHACATPPLLVAHSLGCALVAHWVAQAHKRNGGVSNLPVRGALLVAPADVDSEAHTPAETHVFAPMPLSVFPFPSTVVASTNDPYVDPVRAKLFATAWGAEYTNVGPRGHINADSHLGDWQEGWDLLTDLYREDEQLSRA</sequence>
<dbReference type="GO" id="GO:0016787">
    <property type="term" value="F:hydrolase activity"/>
    <property type="evidence" value="ECO:0007669"/>
    <property type="project" value="InterPro"/>
</dbReference>
<accession>A0A1E5Q7C9</accession>
<dbReference type="InterPro" id="IPR010662">
    <property type="entry name" value="RBBP9/YdeN"/>
</dbReference>
<dbReference type="OrthoDB" id="9804993at2"/>
<name>A0A1E5Q7C9_9PROT</name>
<comment type="caution">
    <text evidence="1">The sequence shown here is derived from an EMBL/GenBank/DDBJ whole genome shotgun (WGS) entry which is preliminary data.</text>
</comment>
<protein>
    <recommendedName>
        <fullName evidence="3">Alpha/beta hydrolase</fullName>
    </recommendedName>
</protein>
<dbReference type="Proteomes" id="UP000095347">
    <property type="component" value="Unassembled WGS sequence"/>
</dbReference>
<reference evidence="2" key="1">
    <citation type="submission" date="2016-07" db="EMBL/GenBank/DDBJ databases">
        <authorList>
            <person name="Florea S."/>
            <person name="Webb J.S."/>
            <person name="Jaromczyk J."/>
            <person name="Schardl C.L."/>
        </authorList>
    </citation>
    <scope>NUCLEOTIDE SEQUENCE [LARGE SCALE GENOMIC DNA]</scope>
    <source>
        <strain evidence="2">MV-1</strain>
    </source>
</reference>
<evidence type="ECO:0000313" key="2">
    <source>
        <dbReference type="Proteomes" id="UP000095347"/>
    </source>
</evidence>
<dbReference type="AlphaFoldDB" id="A0A1E5Q7C9"/>
<organism evidence="1 2">
    <name type="scientific">Magnetovibrio blakemorei</name>
    <dbReference type="NCBI Taxonomy" id="28181"/>
    <lineage>
        <taxon>Bacteria</taxon>
        <taxon>Pseudomonadati</taxon>
        <taxon>Pseudomonadota</taxon>
        <taxon>Alphaproteobacteria</taxon>
        <taxon>Rhodospirillales</taxon>
        <taxon>Magnetovibrionaceae</taxon>
        <taxon>Magnetovibrio</taxon>
    </lineage>
</organism>
<dbReference type="Pfam" id="PF06821">
    <property type="entry name" value="Ser_hydrolase"/>
    <property type="match status" value="1"/>
</dbReference>
<dbReference type="EMBL" id="MCGG01000027">
    <property type="protein sequence ID" value="OEJ66894.1"/>
    <property type="molecule type" value="Genomic_DNA"/>
</dbReference>
<dbReference type="SUPFAM" id="SSF53474">
    <property type="entry name" value="alpha/beta-Hydrolases"/>
    <property type="match status" value="1"/>
</dbReference>
<dbReference type="InterPro" id="IPR029058">
    <property type="entry name" value="AB_hydrolase_fold"/>
</dbReference>
<evidence type="ECO:0000313" key="1">
    <source>
        <dbReference type="EMBL" id="OEJ66894.1"/>
    </source>
</evidence>
<proteinExistence type="predicted"/>
<dbReference type="Gene3D" id="3.40.50.1820">
    <property type="entry name" value="alpha/beta hydrolase"/>
    <property type="match status" value="1"/>
</dbReference>
<keyword evidence="2" id="KW-1185">Reference proteome</keyword>
<evidence type="ECO:0008006" key="3">
    <source>
        <dbReference type="Google" id="ProtNLM"/>
    </source>
</evidence>